<evidence type="ECO:0000256" key="2">
    <source>
        <dbReference type="SAM" id="Phobius"/>
    </source>
</evidence>
<dbReference type="AlphaFoldDB" id="A0A2U3PUK9"/>
<protein>
    <submittedName>
        <fullName evidence="3">Uncharacterized protein</fullName>
    </submittedName>
</protein>
<accession>A0A2U3PUK9</accession>
<keyword evidence="2" id="KW-0812">Transmembrane</keyword>
<proteinExistence type="predicted"/>
<organism evidence="3 4">
    <name type="scientific">Bradyrhizobium vignae</name>
    <dbReference type="NCBI Taxonomy" id="1549949"/>
    <lineage>
        <taxon>Bacteria</taxon>
        <taxon>Pseudomonadati</taxon>
        <taxon>Pseudomonadota</taxon>
        <taxon>Alphaproteobacteria</taxon>
        <taxon>Hyphomicrobiales</taxon>
        <taxon>Nitrobacteraceae</taxon>
        <taxon>Bradyrhizobium</taxon>
    </lineage>
</organism>
<keyword evidence="2" id="KW-1133">Transmembrane helix</keyword>
<keyword evidence="2" id="KW-0472">Membrane</keyword>
<feature type="transmembrane region" description="Helical" evidence="2">
    <location>
        <begin position="6"/>
        <end position="27"/>
    </location>
</feature>
<sequence>MKFDRFVGLGSVVGIILVLTMIAWLGLWGPVDLLYLKVEIAFKQLIETVRSRQSKFTFAPILENDEFSARDLDFEEPPELEEAWMSLDIFPRHLIAEIRNVRSSLRKMKSFKAQIGDRTILYKTSDPANKPWLVEQADNALNDTWHSAAVVVEDLKPLIQELAPEMDENDRLHKIHGSPGPDDFDES</sequence>
<dbReference type="EMBL" id="LS398110">
    <property type="protein sequence ID" value="SPP92809.1"/>
    <property type="molecule type" value="Genomic_DNA"/>
</dbReference>
<gene>
    <name evidence="3" type="ORF">BRAD3257_1689</name>
</gene>
<name>A0A2U3PUK9_9BRAD</name>
<evidence type="ECO:0000313" key="3">
    <source>
        <dbReference type="EMBL" id="SPP92809.1"/>
    </source>
</evidence>
<dbReference type="KEGG" id="bvz:BRAD3257_1689"/>
<dbReference type="Proteomes" id="UP000246085">
    <property type="component" value="Chromosome BRAD3257"/>
</dbReference>
<reference evidence="3 4" key="1">
    <citation type="submission" date="2018-03" db="EMBL/GenBank/DDBJ databases">
        <authorList>
            <person name="Gully D."/>
        </authorList>
    </citation>
    <scope>NUCLEOTIDE SEQUENCE [LARGE SCALE GENOMIC DNA]</scope>
    <source>
        <strain evidence="3">ORS3257</strain>
    </source>
</reference>
<dbReference type="RefSeq" id="WP_122401348.1">
    <property type="nucleotide sequence ID" value="NZ_LS398110.1"/>
</dbReference>
<evidence type="ECO:0000256" key="1">
    <source>
        <dbReference type="SAM" id="MobiDB-lite"/>
    </source>
</evidence>
<feature type="region of interest" description="Disordered" evidence="1">
    <location>
        <begin position="166"/>
        <end position="187"/>
    </location>
</feature>
<evidence type="ECO:0000313" key="4">
    <source>
        <dbReference type="Proteomes" id="UP000246085"/>
    </source>
</evidence>